<dbReference type="Gene3D" id="3.30.710.10">
    <property type="entry name" value="Potassium Channel Kv1.1, Chain A"/>
    <property type="match status" value="1"/>
</dbReference>
<dbReference type="SUPFAM" id="SSF54695">
    <property type="entry name" value="POZ domain"/>
    <property type="match status" value="1"/>
</dbReference>
<sequence>MDGVAQAFPTAQGAASAGGDEGISNVSSAMDIDDFPSVHDIRLQYDDKLIPCDSRVLKANSTVFRGLIDNGSVVPREDGELPILAIEPYEHCEAPVFQSLIESLHDGTCYISTPFETQSSFYTCVKLCLIAMNWGMDGVRDVALDIMKDGAQSITQKKDPNRGLGRTDCLIRDPLITVEKPDDQVTTAERAAQNADMDSFVRGVQLAHKHGWHPKLWSELWDCGEAMVSKLLQSPTFWTWARGSREGQYWAGALGVQVNTNTWLMDEA</sequence>
<evidence type="ECO:0000256" key="1">
    <source>
        <dbReference type="SAM" id="MobiDB-lite"/>
    </source>
</evidence>
<feature type="domain" description="BTB" evidence="2">
    <location>
        <begin position="39"/>
        <end position="113"/>
    </location>
</feature>
<dbReference type="AlphaFoldDB" id="A0AAN9YFH3"/>
<comment type="caution">
    <text evidence="3">The sequence shown here is derived from an EMBL/GenBank/DDBJ whole genome shotgun (WGS) entry which is preliminary data.</text>
</comment>
<accession>A0AAN9YFH3</accession>
<dbReference type="PROSITE" id="PS50097">
    <property type="entry name" value="BTB"/>
    <property type="match status" value="1"/>
</dbReference>
<reference evidence="3 4" key="1">
    <citation type="submission" date="2024-02" db="EMBL/GenBank/DDBJ databases">
        <title>De novo assembly and annotation of 12 fungi associated with fruit tree decline syndrome in Ontario, Canada.</title>
        <authorList>
            <person name="Sulman M."/>
            <person name="Ellouze W."/>
            <person name="Ilyukhin E."/>
        </authorList>
    </citation>
    <scope>NUCLEOTIDE SEQUENCE [LARGE SCALE GENOMIC DNA]</scope>
    <source>
        <strain evidence="3 4">M11/M66-122</strain>
    </source>
</reference>
<dbReference type="InterPro" id="IPR011333">
    <property type="entry name" value="SKP1/BTB/POZ_sf"/>
</dbReference>
<dbReference type="Proteomes" id="UP001320420">
    <property type="component" value="Unassembled WGS sequence"/>
</dbReference>
<feature type="region of interest" description="Disordered" evidence="1">
    <location>
        <begin position="1"/>
        <end position="20"/>
    </location>
</feature>
<dbReference type="InterPro" id="IPR000210">
    <property type="entry name" value="BTB/POZ_dom"/>
</dbReference>
<evidence type="ECO:0000313" key="3">
    <source>
        <dbReference type="EMBL" id="KAK7742162.1"/>
    </source>
</evidence>
<evidence type="ECO:0000259" key="2">
    <source>
        <dbReference type="PROSITE" id="PS50097"/>
    </source>
</evidence>
<protein>
    <recommendedName>
        <fullName evidence="2">BTB domain-containing protein</fullName>
    </recommendedName>
</protein>
<name>A0AAN9YFH3_9PEZI</name>
<organism evidence="3 4">
    <name type="scientific">Diatrype stigma</name>
    <dbReference type="NCBI Taxonomy" id="117547"/>
    <lineage>
        <taxon>Eukaryota</taxon>
        <taxon>Fungi</taxon>
        <taxon>Dikarya</taxon>
        <taxon>Ascomycota</taxon>
        <taxon>Pezizomycotina</taxon>
        <taxon>Sordariomycetes</taxon>
        <taxon>Xylariomycetidae</taxon>
        <taxon>Xylariales</taxon>
        <taxon>Diatrypaceae</taxon>
        <taxon>Diatrype</taxon>
    </lineage>
</organism>
<proteinExistence type="predicted"/>
<dbReference type="EMBL" id="JAKJXP020000149">
    <property type="protein sequence ID" value="KAK7742162.1"/>
    <property type="molecule type" value="Genomic_DNA"/>
</dbReference>
<evidence type="ECO:0000313" key="4">
    <source>
        <dbReference type="Proteomes" id="UP001320420"/>
    </source>
</evidence>
<keyword evidence="4" id="KW-1185">Reference proteome</keyword>
<gene>
    <name evidence="3" type="ORF">SLS62_010814</name>
</gene>